<dbReference type="Gene3D" id="2.40.50.230">
    <property type="entry name" value="Gp5 N-terminal domain"/>
    <property type="match status" value="1"/>
</dbReference>
<evidence type="ECO:0000259" key="4">
    <source>
        <dbReference type="Pfam" id="PF04717"/>
    </source>
</evidence>
<proteinExistence type="inferred from homology"/>
<keyword evidence="7" id="KW-1185">Reference proteome</keyword>
<dbReference type="AlphaFoldDB" id="A0A0C2I1N2"/>
<dbReference type="InterPro" id="IPR006533">
    <property type="entry name" value="T6SS_Vgr_RhsGE"/>
</dbReference>
<dbReference type="SUPFAM" id="SSF69255">
    <property type="entry name" value="gp5 N-terminal domain-like"/>
    <property type="match status" value="1"/>
</dbReference>
<protein>
    <submittedName>
        <fullName evidence="6">VgrG protein</fullName>
    </submittedName>
</protein>
<dbReference type="InterPro" id="IPR054030">
    <property type="entry name" value="Gp5_Vgr_C"/>
</dbReference>
<gene>
    <name evidence="6" type="ORF">UCMB321_3111</name>
</gene>
<dbReference type="Pfam" id="PF04717">
    <property type="entry name" value="Phage_base_V"/>
    <property type="match status" value="1"/>
</dbReference>
<comment type="caution">
    <text evidence="6">The sequence shown here is derived from an EMBL/GenBank/DDBJ whole genome shotgun (WGS) entry which is preliminary data.</text>
</comment>
<dbReference type="EMBL" id="JXDG01000040">
    <property type="protein sequence ID" value="KIH83161.1"/>
    <property type="molecule type" value="Genomic_DNA"/>
</dbReference>
<dbReference type="OrthoDB" id="9762420at2"/>
<dbReference type="InterPro" id="IPR006531">
    <property type="entry name" value="Gp5/Vgr_OB"/>
</dbReference>
<organism evidence="6 7">
    <name type="scientific">Pseudomonas batumici</name>
    <dbReference type="NCBI Taxonomy" id="226910"/>
    <lineage>
        <taxon>Bacteria</taxon>
        <taxon>Pseudomonadati</taxon>
        <taxon>Pseudomonadota</taxon>
        <taxon>Gammaproteobacteria</taxon>
        <taxon>Pseudomonadales</taxon>
        <taxon>Pseudomonadaceae</taxon>
        <taxon>Pseudomonas</taxon>
    </lineage>
</organism>
<keyword evidence="3" id="KW-0964">Secreted</keyword>
<evidence type="ECO:0000313" key="7">
    <source>
        <dbReference type="Proteomes" id="UP000031535"/>
    </source>
</evidence>
<accession>A0A0C2I1N2</accession>
<dbReference type="SUPFAM" id="SSF69349">
    <property type="entry name" value="Phage fibre proteins"/>
    <property type="match status" value="1"/>
</dbReference>
<dbReference type="NCBIfam" id="TIGR03361">
    <property type="entry name" value="VI_Rhs_Vgr"/>
    <property type="match status" value="1"/>
</dbReference>
<dbReference type="GO" id="GO:0005576">
    <property type="term" value="C:extracellular region"/>
    <property type="evidence" value="ECO:0007669"/>
    <property type="project" value="UniProtKB-SubCell"/>
</dbReference>
<dbReference type="Gene3D" id="2.30.110.50">
    <property type="match status" value="1"/>
</dbReference>
<dbReference type="InterPro" id="IPR050708">
    <property type="entry name" value="T6SS_VgrG/RHS"/>
</dbReference>
<dbReference type="PATRIC" id="fig|226910.6.peg.3099"/>
<dbReference type="PANTHER" id="PTHR32305">
    <property type="match status" value="1"/>
</dbReference>
<evidence type="ECO:0000313" key="6">
    <source>
        <dbReference type="EMBL" id="KIH83161.1"/>
    </source>
</evidence>
<feature type="domain" description="Gp5/Type VI secretion system Vgr C-terminal trimerisation" evidence="5">
    <location>
        <begin position="469"/>
        <end position="576"/>
    </location>
</feature>
<dbReference type="PANTHER" id="PTHR32305:SF15">
    <property type="entry name" value="PROTEIN RHSA-RELATED"/>
    <property type="match status" value="1"/>
</dbReference>
<dbReference type="STRING" id="226910.UCMB321_3111"/>
<evidence type="ECO:0000256" key="1">
    <source>
        <dbReference type="ARBA" id="ARBA00004613"/>
    </source>
</evidence>
<dbReference type="Pfam" id="PF22178">
    <property type="entry name" value="Gp5_trimer_C"/>
    <property type="match status" value="1"/>
</dbReference>
<feature type="domain" description="Gp5/Type VI secretion system Vgr protein OB-fold" evidence="4">
    <location>
        <begin position="385"/>
        <end position="452"/>
    </location>
</feature>
<dbReference type="SUPFAM" id="SSF69279">
    <property type="entry name" value="Phage tail proteins"/>
    <property type="match status" value="2"/>
</dbReference>
<dbReference type="Proteomes" id="UP000031535">
    <property type="component" value="Unassembled WGS sequence"/>
</dbReference>
<dbReference type="InterPro" id="IPR017847">
    <property type="entry name" value="T6SS_RhsGE_Vgr_subset"/>
</dbReference>
<dbReference type="Gene3D" id="3.55.50.10">
    <property type="entry name" value="Baseplate protein-like domains"/>
    <property type="match status" value="1"/>
</dbReference>
<evidence type="ECO:0000259" key="5">
    <source>
        <dbReference type="Pfam" id="PF22178"/>
    </source>
</evidence>
<dbReference type="InterPro" id="IPR037026">
    <property type="entry name" value="Vgr_OB-fold_dom_sf"/>
</dbReference>
<comment type="subcellular location">
    <subcellularLocation>
        <location evidence="1">Secreted</location>
    </subcellularLocation>
</comment>
<dbReference type="NCBIfam" id="TIGR01646">
    <property type="entry name" value="vgr_GE"/>
    <property type="match status" value="1"/>
</dbReference>
<dbReference type="Gene3D" id="4.10.220.110">
    <property type="match status" value="1"/>
</dbReference>
<comment type="similarity">
    <text evidence="2">Belongs to the VgrG protein family.</text>
</comment>
<dbReference type="RefSeq" id="WP_040068335.1">
    <property type="nucleotide sequence ID" value="NZ_JXDG01000040.1"/>
</dbReference>
<reference evidence="6 7" key="1">
    <citation type="submission" date="2015-01" db="EMBL/GenBank/DDBJ databases">
        <title>Complete genome of Pseudomonas batumici UCM B-321 producer of the batumin antibiotic with strong antistaphilococcal and potential anticancer activity.</title>
        <authorList>
            <person name="Klochko V.V."/>
            <person name="Zelena L.B."/>
            <person name="Elena K.A."/>
            <person name="Reva O.N."/>
        </authorList>
    </citation>
    <scope>NUCLEOTIDE SEQUENCE [LARGE SCALE GENOMIC DNA]</scope>
    <source>
        <strain evidence="6 7">UCM B-321</strain>
    </source>
</reference>
<evidence type="ECO:0000256" key="3">
    <source>
        <dbReference type="ARBA" id="ARBA00022525"/>
    </source>
</evidence>
<sequence>MPAPANQPHFSLTIEDFEHPLQVAAFTGHEALNQPFSFDLKLVGERDLDLQSLLHKQAFLRLCTSGAGIHGQFYRVAQGPRGRRLAHYQVCLRPRLADLEHRLNQRIFQHLSVPQIIALVLNDHGLFGNHYRFHLSGHYPAREYCVQYRESDLHFIQRLCEEEGLHFHFQHDSGSHTLVFGDDQAFFPTQAPRRYQKDSGLAAPTAAINRFSVRLETRSTSVTHRDYDFDNPTRPLEHISCGEQLPDLEDYAFPARCTDQQQGKQRARRALERHRCTFRQAHGQSDIPALSSGHLLTLTEHPHADWNALWLLTEISHEGRQPQVLEELASSANTTDSFQQGYRNSFRALPADTPFRPALAHPKPCIDGSQTAVVTGPPGEEIHCDAHGRVKVQFHWDRAATHSEASSGWLRVASAWAGNGHGALSIPRVGIEVLVSFLEGNPDQPLITGCLYHALNRPPYELPAHKTRSVFKTLSSPGGGGFNELRIEDRKGQEQIYLRAQRDWQQVVEHDQVIQVGHERHDSVAATSYRELKADEHRTTRADRKTEIRADDHLNIGQSRHVRLGNSYLLQADEEIHLKSAARVVIEAGSELTLKVGGSFIKIDGNGITLSPEPDADAKAVPGVGTRVAALLPGLFQAVTRPLPAAPLSMAQLATLLRGAAFCEECEKCKAGVCER</sequence>
<name>A0A0C2I1N2_9PSED</name>
<evidence type="ECO:0000256" key="2">
    <source>
        <dbReference type="ARBA" id="ARBA00005558"/>
    </source>
</evidence>
<dbReference type="Pfam" id="PF05954">
    <property type="entry name" value="Phage_GPD"/>
    <property type="match status" value="1"/>
</dbReference>